<dbReference type="AlphaFoldDB" id="A0A391NS44"/>
<organism evidence="2 3">
    <name type="scientific">Kipferlia bialata</name>
    <dbReference type="NCBI Taxonomy" id="797122"/>
    <lineage>
        <taxon>Eukaryota</taxon>
        <taxon>Metamonada</taxon>
        <taxon>Carpediemonas-like organisms</taxon>
        <taxon>Kipferlia</taxon>
    </lineage>
</organism>
<reference evidence="2 3" key="1">
    <citation type="journal article" date="2018" name="PLoS ONE">
        <title>The draft genome of Kipferlia bialata reveals reductive genome evolution in fornicate parasites.</title>
        <authorList>
            <person name="Tanifuji G."/>
            <person name="Takabayashi S."/>
            <person name="Kume K."/>
            <person name="Takagi M."/>
            <person name="Nakayama T."/>
            <person name="Kamikawa R."/>
            <person name="Inagaki Y."/>
            <person name="Hashimoto T."/>
        </authorList>
    </citation>
    <scope>NUCLEOTIDE SEQUENCE [LARGE SCALE GENOMIC DNA]</scope>
    <source>
        <strain evidence="2">NY0173</strain>
    </source>
</reference>
<keyword evidence="3" id="KW-1185">Reference proteome</keyword>
<evidence type="ECO:0000256" key="1">
    <source>
        <dbReference type="SAM" id="MobiDB-lite"/>
    </source>
</evidence>
<protein>
    <submittedName>
        <fullName evidence="2">Uncharacterized protein</fullName>
    </submittedName>
</protein>
<feature type="region of interest" description="Disordered" evidence="1">
    <location>
        <begin position="31"/>
        <end position="73"/>
    </location>
</feature>
<name>A0A391NS44_9EUKA</name>
<feature type="region of interest" description="Disordered" evidence="1">
    <location>
        <begin position="90"/>
        <end position="112"/>
    </location>
</feature>
<proteinExistence type="predicted"/>
<comment type="caution">
    <text evidence="2">The sequence shown here is derived from an EMBL/GenBank/DDBJ whole genome shotgun (WGS) entry which is preliminary data.</text>
</comment>
<feature type="compositionally biased region" description="Basic residues" evidence="1">
    <location>
        <begin position="47"/>
        <end position="62"/>
    </location>
</feature>
<gene>
    <name evidence="2" type="ORF">KIPB_013483</name>
</gene>
<evidence type="ECO:0000313" key="3">
    <source>
        <dbReference type="Proteomes" id="UP000265618"/>
    </source>
</evidence>
<dbReference type="EMBL" id="BDIP01006426">
    <property type="protein sequence ID" value="GCA64181.1"/>
    <property type="molecule type" value="Genomic_DNA"/>
</dbReference>
<accession>A0A391NS44</accession>
<sequence>MPGAKPKYFAPGPNKSGRDLVTKEHQMHMRRLANVRSSIPKTNTAPPRRKQAKKASSARRPVRPRESDYAVSQHMTNVDLMRYKCYMAKPSVSSQRSDREVTPRPSAKPLRNPYEWSEHERRLRFMKSRWVCVYQLPPAYIVLL</sequence>
<evidence type="ECO:0000313" key="2">
    <source>
        <dbReference type="EMBL" id="GCA64181.1"/>
    </source>
</evidence>
<dbReference type="Proteomes" id="UP000265618">
    <property type="component" value="Unassembled WGS sequence"/>
</dbReference>
<feature type="compositionally biased region" description="Polar residues" evidence="1">
    <location>
        <begin position="35"/>
        <end position="45"/>
    </location>
</feature>